<dbReference type="Proteomes" id="UP000814033">
    <property type="component" value="Unassembled WGS sequence"/>
</dbReference>
<dbReference type="EMBL" id="MU275892">
    <property type="protein sequence ID" value="KAI0048087.1"/>
    <property type="molecule type" value="Genomic_DNA"/>
</dbReference>
<gene>
    <name evidence="1" type="ORF">FA95DRAFT_1605521</name>
</gene>
<sequence length="308" mass="34352">MPPPPVSFDIHFEILQCVYIFSQSHVVAYRTLYSCALVCREWVKLAQRLLFRHIGNRVHRGINSEDIRTASLLQEFTASTRLCSYVRSIPTDVLASGMIISTGHVLSPASRNSWSCVMSIHTRRPMSCVRSVLHPSMLVYYFDPDPNYLPAVIEALPSLRHLVLKTSGGLLQLKLPPNSQLVSLKYGTAINFAQLSMLPGPAADSEISFQDMHLGYLHFWVKMTGIERCIARNLRSLTLWMLVPSNATLEQLTALQSLIIGGTPKTTLTLPRTLRHFGLHQRLCDLGMRVDQTSLQDAGTAPSADPVT</sequence>
<protein>
    <submittedName>
        <fullName evidence="1">Uncharacterized protein</fullName>
    </submittedName>
</protein>
<organism evidence="1 2">
    <name type="scientific">Auriscalpium vulgare</name>
    <dbReference type="NCBI Taxonomy" id="40419"/>
    <lineage>
        <taxon>Eukaryota</taxon>
        <taxon>Fungi</taxon>
        <taxon>Dikarya</taxon>
        <taxon>Basidiomycota</taxon>
        <taxon>Agaricomycotina</taxon>
        <taxon>Agaricomycetes</taxon>
        <taxon>Russulales</taxon>
        <taxon>Auriscalpiaceae</taxon>
        <taxon>Auriscalpium</taxon>
    </lineage>
</organism>
<comment type="caution">
    <text evidence="1">The sequence shown here is derived from an EMBL/GenBank/DDBJ whole genome shotgun (WGS) entry which is preliminary data.</text>
</comment>
<evidence type="ECO:0000313" key="2">
    <source>
        <dbReference type="Proteomes" id="UP000814033"/>
    </source>
</evidence>
<accession>A0ACB8RW93</accession>
<reference evidence="1" key="1">
    <citation type="submission" date="2021-02" db="EMBL/GenBank/DDBJ databases">
        <authorList>
            <consortium name="DOE Joint Genome Institute"/>
            <person name="Ahrendt S."/>
            <person name="Looney B.P."/>
            <person name="Miyauchi S."/>
            <person name="Morin E."/>
            <person name="Drula E."/>
            <person name="Courty P.E."/>
            <person name="Chicoki N."/>
            <person name="Fauchery L."/>
            <person name="Kohler A."/>
            <person name="Kuo A."/>
            <person name="Labutti K."/>
            <person name="Pangilinan J."/>
            <person name="Lipzen A."/>
            <person name="Riley R."/>
            <person name="Andreopoulos W."/>
            <person name="He G."/>
            <person name="Johnson J."/>
            <person name="Barry K.W."/>
            <person name="Grigoriev I.V."/>
            <person name="Nagy L."/>
            <person name="Hibbett D."/>
            <person name="Henrissat B."/>
            <person name="Matheny P.B."/>
            <person name="Labbe J."/>
            <person name="Martin F."/>
        </authorList>
    </citation>
    <scope>NUCLEOTIDE SEQUENCE</scope>
    <source>
        <strain evidence="1">FP105234-sp</strain>
    </source>
</reference>
<keyword evidence="2" id="KW-1185">Reference proteome</keyword>
<name>A0ACB8RW93_9AGAM</name>
<evidence type="ECO:0000313" key="1">
    <source>
        <dbReference type="EMBL" id="KAI0048087.1"/>
    </source>
</evidence>
<reference evidence="1" key="2">
    <citation type="journal article" date="2022" name="New Phytol.">
        <title>Evolutionary transition to the ectomycorrhizal habit in the genomes of a hyperdiverse lineage of mushroom-forming fungi.</title>
        <authorList>
            <person name="Looney B."/>
            <person name="Miyauchi S."/>
            <person name="Morin E."/>
            <person name="Drula E."/>
            <person name="Courty P.E."/>
            <person name="Kohler A."/>
            <person name="Kuo A."/>
            <person name="LaButti K."/>
            <person name="Pangilinan J."/>
            <person name="Lipzen A."/>
            <person name="Riley R."/>
            <person name="Andreopoulos W."/>
            <person name="He G."/>
            <person name="Johnson J."/>
            <person name="Nolan M."/>
            <person name="Tritt A."/>
            <person name="Barry K.W."/>
            <person name="Grigoriev I.V."/>
            <person name="Nagy L.G."/>
            <person name="Hibbett D."/>
            <person name="Henrissat B."/>
            <person name="Matheny P.B."/>
            <person name="Labbe J."/>
            <person name="Martin F.M."/>
        </authorList>
    </citation>
    <scope>NUCLEOTIDE SEQUENCE</scope>
    <source>
        <strain evidence="1">FP105234-sp</strain>
    </source>
</reference>
<proteinExistence type="predicted"/>